<protein>
    <recommendedName>
        <fullName evidence="3">Reverse transcriptase domain-containing protein</fullName>
    </recommendedName>
</protein>
<keyword evidence="2" id="KW-1185">Reference proteome</keyword>
<reference evidence="1" key="2">
    <citation type="submission" date="2025-09" db="UniProtKB">
        <authorList>
            <consortium name="Ensembl"/>
        </authorList>
    </citation>
    <scope>IDENTIFICATION</scope>
</reference>
<name>A0A8C7X324_9TELE</name>
<dbReference type="GeneTree" id="ENSGT01150000286925"/>
<reference evidence="1" key="1">
    <citation type="submission" date="2025-08" db="UniProtKB">
        <authorList>
            <consortium name="Ensembl"/>
        </authorList>
    </citation>
    <scope>IDENTIFICATION</scope>
</reference>
<organism evidence="1 2">
    <name type="scientific">Oryzias sinensis</name>
    <name type="common">Chinese medaka</name>
    <dbReference type="NCBI Taxonomy" id="183150"/>
    <lineage>
        <taxon>Eukaryota</taxon>
        <taxon>Metazoa</taxon>
        <taxon>Chordata</taxon>
        <taxon>Craniata</taxon>
        <taxon>Vertebrata</taxon>
        <taxon>Euteleostomi</taxon>
        <taxon>Actinopterygii</taxon>
        <taxon>Neopterygii</taxon>
        <taxon>Teleostei</taxon>
        <taxon>Neoteleostei</taxon>
        <taxon>Acanthomorphata</taxon>
        <taxon>Ovalentaria</taxon>
        <taxon>Atherinomorphae</taxon>
        <taxon>Beloniformes</taxon>
        <taxon>Adrianichthyidae</taxon>
        <taxon>Oryziinae</taxon>
        <taxon>Oryzias</taxon>
    </lineage>
</organism>
<dbReference type="Ensembl" id="ENSOSIT00000007789.1">
    <property type="protein sequence ID" value="ENSOSIP00000007299.1"/>
    <property type="gene ID" value="ENSOSIG00000004838.1"/>
</dbReference>
<proteinExistence type="predicted"/>
<dbReference type="Proteomes" id="UP000694383">
    <property type="component" value="Unplaced"/>
</dbReference>
<dbReference type="PANTHER" id="PTHR31635">
    <property type="entry name" value="REVERSE TRANSCRIPTASE DOMAIN-CONTAINING PROTEIN-RELATED"/>
    <property type="match status" value="1"/>
</dbReference>
<dbReference type="PANTHER" id="PTHR31635:SF196">
    <property type="entry name" value="REVERSE TRANSCRIPTASE DOMAIN-CONTAINING PROTEIN-RELATED"/>
    <property type="match status" value="1"/>
</dbReference>
<sequence>HIRGRNRKKADLFQTKLSGSRWQGCGLSPTLFALFIEPLAQAFREKPEIKGVSLNGVEHKIGLFADDLIAYLEQPESSIPRFMKLLGTFENLFSWNMKSIKYLGVKITQDFQNINITSYSEVQEKLKKKDIETLSTLPLDFSSRIGIVKMNILPRFLFLYQALPAQVANTQFIRRDKTITRFIWDSKRSRIKYGTLQLPKNKGVMTPPYHHWIPNMESLPGRTRFFITPKLKNKQLKTNQSYWRRCGEINVDHSHVFWKCTNVTGFLKMVGDLTCKVLGYTIPLVPELFYLYMFSGNSIQQSDKYLFKVMSLAAKKTTTRNQELLSFSHCSPSGEPQQTGLVISRPALS</sequence>
<dbReference type="AlphaFoldDB" id="A0A8C7X324"/>
<evidence type="ECO:0000313" key="1">
    <source>
        <dbReference type="Ensembl" id="ENSOSIP00000007299.1"/>
    </source>
</evidence>
<evidence type="ECO:0008006" key="3">
    <source>
        <dbReference type="Google" id="ProtNLM"/>
    </source>
</evidence>
<evidence type="ECO:0000313" key="2">
    <source>
        <dbReference type="Proteomes" id="UP000694383"/>
    </source>
</evidence>
<accession>A0A8C7X324</accession>